<dbReference type="OrthoDB" id="750814at2"/>
<dbReference type="SMART" id="SM00155">
    <property type="entry name" value="PLDc"/>
    <property type="match status" value="1"/>
</dbReference>
<dbReference type="Proteomes" id="UP000092651">
    <property type="component" value="Unassembled WGS sequence"/>
</dbReference>
<keyword evidence="2" id="KW-0255">Endonuclease</keyword>
<evidence type="ECO:0000313" key="3">
    <source>
        <dbReference type="Proteomes" id="UP000092651"/>
    </source>
</evidence>
<feature type="domain" description="PLD phosphodiesterase" evidence="1">
    <location>
        <begin position="12"/>
        <end position="39"/>
    </location>
</feature>
<dbReference type="GO" id="GO:0004519">
    <property type="term" value="F:endonuclease activity"/>
    <property type="evidence" value="ECO:0007669"/>
    <property type="project" value="UniProtKB-KW"/>
</dbReference>
<evidence type="ECO:0000313" key="2">
    <source>
        <dbReference type="EMBL" id="OCA77064.1"/>
    </source>
</evidence>
<keyword evidence="3" id="KW-1185">Reference proteome</keyword>
<dbReference type="InterPro" id="IPR025202">
    <property type="entry name" value="PLD-like_dom"/>
</dbReference>
<comment type="caution">
    <text evidence="2">The sequence shown here is derived from an EMBL/GenBank/DDBJ whole genome shotgun (WGS) entry which is preliminary data.</text>
</comment>
<protein>
    <submittedName>
        <fullName evidence="2">Restriction endonuclease</fullName>
    </submittedName>
</protein>
<dbReference type="SUPFAM" id="SSF56024">
    <property type="entry name" value="Phospholipase D/nuclease"/>
    <property type="match status" value="1"/>
</dbReference>
<evidence type="ECO:0000259" key="1">
    <source>
        <dbReference type="PROSITE" id="PS50035"/>
    </source>
</evidence>
<dbReference type="EMBL" id="MAYH01000001">
    <property type="protein sequence ID" value="OCA77064.1"/>
    <property type="molecule type" value="Genomic_DNA"/>
</dbReference>
<reference evidence="2 3" key="1">
    <citation type="submission" date="2016-07" db="EMBL/GenBank/DDBJ databases">
        <authorList>
            <person name="Jeong J.-J."/>
            <person name="Kim D.W."/>
            <person name="Sang M.K."/>
            <person name="Choi I.-G."/>
            <person name="Kim K.D."/>
        </authorList>
    </citation>
    <scope>NUCLEOTIDE SEQUENCE [LARGE SCALE GENOMIC DNA]</scope>
    <source>
        <strain evidence="2 3">UTM-3</strain>
    </source>
</reference>
<organism evidence="2 3">
    <name type="scientific">Chryseobacterium artocarpi</name>
    <dbReference type="NCBI Taxonomy" id="1414727"/>
    <lineage>
        <taxon>Bacteria</taxon>
        <taxon>Pseudomonadati</taxon>
        <taxon>Bacteroidota</taxon>
        <taxon>Flavobacteriia</taxon>
        <taxon>Flavobacteriales</taxon>
        <taxon>Weeksellaceae</taxon>
        <taxon>Chryseobacterium group</taxon>
        <taxon>Chryseobacterium</taxon>
    </lineage>
</organism>
<sequence length="91" mass="11086">MNFKFIRNSRYDSKFIHSKIYVIDRKVAYLGSLNYTKSGFTTNFESRIRITQREKVNELVSFVHDIFEDNVNVRRHELFYLGKKIYSEEMY</sequence>
<gene>
    <name evidence="2" type="ORF">BBI01_00945</name>
</gene>
<proteinExistence type="predicted"/>
<name>A0A1B8ZZU2_9FLAO</name>
<dbReference type="Pfam" id="PF13091">
    <property type="entry name" value="PLDc_2"/>
    <property type="match status" value="1"/>
</dbReference>
<dbReference type="AlphaFoldDB" id="A0A1B8ZZU2"/>
<dbReference type="InterPro" id="IPR001736">
    <property type="entry name" value="PLipase_D/transphosphatidylase"/>
</dbReference>
<accession>A0A1B8ZZU2</accession>
<keyword evidence="2" id="KW-0540">Nuclease</keyword>
<keyword evidence="2" id="KW-0378">Hydrolase</keyword>
<dbReference type="GO" id="GO:0006793">
    <property type="term" value="P:phosphorus metabolic process"/>
    <property type="evidence" value="ECO:0007669"/>
    <property type="project" value="UniProtKB-ARBA"/>
</dbReference>
<dbReference type="Gene3D" id="3.30.870.10">
    <property type="entry name" value="Endonuclease Chain A"/>
    <property type="match status" value="1"/>
</dbReference>
<dbReference type="PROSITE" id="PS50035">
    <property type="entry name" value="PLD"/>
    <property type="match status" value="1"/>
</dbReference>